<comment type="cofactor">
    <cofactor evidence="1">
        <name>pyridoxal 5'-phosphate</name>
        <dbReference type="ChEBI" id="CHEBI:597326"/>
    </cofactor>
</comment>
<proteinExistence type="inferred from homology"/>
<organism evidence="6 7">
    <name type="scientific">Didymella rabiei</name>
    <name type="common">Chickpea ascochyta blight fungus</name>
    <name type="synonym">Mycosphaerella rabiei</name>
    <dbReference type="NCBI Taxonomy" id="5454"/>
    <lineage>
        <taxon>Eukaryota</taxon>
        <taxon>Fungi</taxon>
        <taxon>Dikarya</taxon>
        <taxon>Ascomycota</taxon>
        <taxon>Pezizomycotina</taxon>
        <taxon>Dothideomycetes</taxon>
        <taxon>Pleosporomycetidae</taxon>
        <taxon>Pleosporales</taxon>
        <taxon>Pleosporineae</taxon>
        <taxon>Didymellaceae</taxon>
        <taxon>Ascochyta</taxon>
    </lineage>
</organism>
<dbReference type="EMBL" id="JYNV01000119">
    <property type="protein sequence ID" value="KZM25943.1"/>
    <property type="molecule type" value="Genomic_DNA"/>
</dbReference>
<evidence type="ECO:0000256" key="1">
    <source>
        <dbReference type="ARBA" id="ARBA00001933"/>
    </source>
</evidence>
<keyword evidence="3" id="KW-0808">Transferase</keyword>
<reference evidence="6 7" key="1">
    <citation type="journal article" date="2016" name="Sci. Rep.">
        <title>Draft genome sequencing and secretome analysis of fungal phytopathogen Ascochyta rabiei provides insight into the necrotrophic effector repertoire.</title>
        <authorList>
            <person name="Verma S."/>
            <person name="Gazara R.K."/>
            <person name="Nizam S."/>
            <person name="Parween S."/>
            <person name="Chattopadhyay D."/>
            <person name="Verma P.K."/>
        </authorList>
    </citation>
    <scope>NUCLEOTIDE SEQUENCE [LARGE SCALE GENOMIC DNA]</scope>
    <source>
        <strain evidence="6 7">ArDII</strain>
    </source>
</reference>
<keyword evidence="7" id="KW-1185">Reference proteome</keyword>
<evidence type="ECO:0000256" key="3">
    <source>
        <dbReference type="ARBA" id="ARBA00022679"/>
    </source>
</evidence>
<evidence type="ECO:0000313" key="7">
    <source>
        <dbReference type="Proteomes" id="UP000076837"/>
    </source>
</evidence>
<dbReference type="InterPro" id="IPR004839">
    <property type="entry name" value="Aminotransferase_I/II_large"/>
</dbReference>
<dbReference type="AlphaFoldDB" id="A0A163ITV2"/>
<dbReference type="Pfam" id="PF00155">
    <property type="entry name" value="Aminotran_1_2"/>
    <property type="match status" value="1"/>
</dbReference>
<dbReference type="SUPFAM" id="SSF53383">
    <property type="entry name" value="PLP-dependent transferases"/>
    <property type="match status" value="1"/>
</dbReference>
<comment type="similarity">
    <text evidence="2">Belongs to the class-II pyridoxal-phosphate-dependent aminotransferase family. BioF subfamily.</text>
</comment>
<dbReference type="GO" id="GO:0030170">
    <property type="term" value="F:pyridoxal phosphate binding"/>
    <property type="evidence" value="ECO:0007669"/>
    <property type="project" value="InterPro"/>
</dbReference>
<dbReference type="GO" id="GO:0009102">
    <property type="term" value="P:biotin biosynthetic process"/>
    <property type="evidence" value="ECO:0007669"/>
    <property type="project" value="TreeGrafter"/>
</dbReference>
<evidence type="ECO:0000259" key="5">
    <source>
        <dbReference type="Pfam" id="PF00155"/>
    </source>
</evidence>
<dbReference type="InterPro" id="IPR015422">
    <property type="entry name" value="PyrdxlP-dep_Trfase_small"/>
</dbReference>
<evidence type="ECO:0000256" key="2">
    <source>
        <dbReference type="ARBA" id="ARBA00010008"/>
    </source>
</evidence>
<name>A0A163ITV2_DIDRA</name>
<dbReference type="InterPro" id="IPR050087">
    <property type="entry name" value="AON_synthase_class-II"/>
</dbReference>
<evidence type="ECO:0000313" key="6">
    <source>
        <dbReference type="EMBL" id="KZM25943.1"/>
    </source>
</evidence>
<keyword evidence="4" id="KW-0663">Pyridoxal phosphate</keyword>
<comment type="caution">
    <text evidence="6">The sequence shown here is derived from an EMBL/GenBank/DDBJ whole genome shotgun (WGS) entry which is preliminary data.</text>
</comment>
<dbReference type="PANTHER" id="PTHR13693:SF77">
    <property type="entry name" value="8-AMINO-7-OXONONANOATE SYNTHASE"/>
    <property type="match status" value="1"/>
</dbReference>
<dbReference type="InterPro" id="IPR015421">
    <property type="entry name" value="PyrdxlP-dep_Trfase_major"/>
</dbReference>
<accession>A0A163ITV2</accession>
<dbReference type="OrthoDB" id="2382073at2759"/>
<dbReference type="Proteomes" id="UP000076837">
    <property type="component" value="Unassembled WGS sequence"/>
</dbReference>
<evidence type="ECO:0000256" key="4">
    <source>
        <dbReference type="ARBA" id="ARBA00022898"/>
    </source>
</evidence>
<feature type="domain" description="Aminotransferase class I/classII large" evidence="5">
    <location>
        <begin position="43"/>
        <end position="403"/>
    </location>
</feature>
<dbReference type="Gene3D" id="3.40.640.10">
    <property type="entry name" value="Type I PLP-dependent aspartate aminotransferase-like (Major domain)"/>
    <property type="match status" value="1"/>
</dbReference>
<gene>
    <name evidence="6" type="ORF">ST47_g3005</name>
</gene>
<protein>
    <submittedName>
        <fullName evidence="6">Catalytic</fullName>
    </submittedName>
</protein>
<dbReference type="PANTHER" id="PTHR13693">
    <property type="entry name" value="CLASS II AMINOTRANSFERASE/8-AMINO-7-OXONONANOATE SYNTHASE"/>
    <property type="match status" value="1"/>
</dbReference>
<dbReference type="STRING" id="5454.A0A163ITV2"/>
<dbReference type="Gene3D" id="3.90.1150.10">
    <property type="entry name" value="Aspartate Aminotransferase, domain 1"/>
    <property type="match status" value="1"/>
</dbReference>
<sequence length="428" mass="47252">MAMKKETDGNKEKRPLDTRMQYLLDRRRKSSTLRNLTLPKSGQVDFSSNDFLSLSTNARLKQAYLHELQQSQLPLGSGGSRLLDGNSPYAEALEHDIANFHGAEAGLLWNSGFDANAGFFSCVPQPGDVIVFDELVHASVHDGMRLSRAAQTVPFEHNSIADLRKVLQEVTELPSRSNVFVAVESIYSMDGDVAPLQLIVDTVTEMLGEGIGHVVVDEAHSTGVLGHEGRGLVCELGLEKHVFARLHTFGKALAGNGAILLGSHTLRHYLINYARPLIYTTFLSYPSLALIRCSYQLLRAGGTVPLQAHLHQLTEFLFKAMHQLHVTSAAARSLLSIPSACPQSPIFAVQLQQPRDLAKHLQEKGMMVRAVVAPTVPLGTERIRICLHAGNTVDQVEVLVGALEEWCKRQFKETDRNNQPTMQMRARL</sequence>
<dbReference type="InterPro" id="IPR015424">
    <property type="entry name" value="PyrdxlP-dep_Trfase"/>
</dbReference>
<dbReference type="GO" id="GO:0016740">
    <property type="term" value="F:transferase activity"/>
    <property type="evidence" value="ECO:0007669"/>
    <property type="project" value="UniProtKB-KW"/>
</dbReference>